<evidence type="ECO:0000256" key="1">
    <source>
        <dbReference type="ARBA" id="ARBA00022741"/>
    </source>
</evidence>
<dbReference type="InterPro" id="IPR000719">
    <property type="entry name" value="Prot_kinase_dom"/>
</dbReference>
<dbReference type="PROSITE" id="PS00107">
    <property type="entry name" value="PROTEIN_KINASE_ATP"/>
    <property type="match status" value="1"/>
</dbReference>
<dbReference type="Gene3D" id="1.10.510.10">
    <property type="entry name" value="Transferase(Phosphotransferase) domain 1"/>
    <property type="match status" value="1"/>
</dbReference>
<name>A0A6A7G4F7_9CRUS</name>
<evidence type="ECO:0000259" key="6">
    <source>
        <dbReference type="PROSITE" id="PS50011"/>
    </source>
</evidence>
<feature type="domain" description="Protein kinase" evidence="6">
    <location>
        <begin position="18"/>
        <end position="277"/>
    </location>
</feature>
<dbReference type="FunFam" id="1.10.510.10:FF:000571">
    <property type="entry name" value="Maternal embryonic leucine zipper kinase"/>
    <property type="match status" value="1"/>
</dbReference>
<proteinExistence type="evidence at transcript level"/>
<keyword evidence="2 3" id="KW-0067">ATP-binding</keyword>
<protein>
    <submittedName>
        <fullName evidence="7">Calcium/calmodulin-dependent protein kinase type IV isoform X1</fullName>
    </submittedName>
</protein>
<dbReference type="EMBL" id="IACT01006207">
    <property type="protein sequence ID" value="LAC25344.1"/>
    <property type="molecule type" value="mRNA"/>
</dbReference>
<dbReference type="CDD" id="cd05117">
    <property type="entry name" value="STKc_CAMK"/>
    <property type="match status" value="1"/>
</dbReference>
<evidence type="ECO:0000256" key="2">
    <source>
        <dbReference type="ARBA" id="ARBA00022840"/>
    </source>
</evidence>
<feature type="compositionally biased region" description="Basic and acidic residues" evidence="5">
    <location>
        <begin position="345"/>
        <end position="354"/>
    </location>
</feature>
<dbReference type="InterPro" id="IPR011009">
    <property type="entry name" value="Kinase-like_dom_sf"/>
</dbReference>
<keyword evidence="1 3" id="KW-0547">Nucleotide-binding</keyword>
<dbReference type="SMART" id="SM00220">
    <property type="entry name" value="S_TKc"/>
    <property type="match status" value="1"/>
</dbReference>
<keyword evidence="7" id="KW-0808">Transferase</keyword>
<evidence type="ECO:0000256" key="5">
    <source>
        <dbReference type="SAM" id="MobiDB-lite"/>
    </source>
</evidence>
<dbReference type="InterPro" id="IPR017441">
    <property type="entry name" value="Protein_kinase_ATP_BS"/>
</dbReference>
<feature type="compositionally biased region" description="Polar residues" evidence="5">
    <location>
        <begin position="324"/>
        <end position="344"/>
    </location>
</feature>
<keyword evidence="4" id="KW-0723">Serine/threonine-protein kinase</keyword>
<dbReference type="Gene3D" id="3.30.200.20">
    <property type="entry name" value="Phosphorylase Kinase, domain 1"/>
    <property type="match status" value="1"/>
</dbReference>
<dbReference type="Pfam" id="PF00069">
    <property type="entry name" value="Pkinase"/>
    <property type="match status" value="1"/>
</dbReference>
<feature type="region of interest" description="Disordered" evidence="5">
    <location>
        <begin position="324"/>
        <end position="354"/>
    </location>
</feature>
<dbReference type="PANTHER" id="PTHR24347">
    <property type="entry name" value="SERINE/THREONINE-PROTEIN KINASE"/>
    <property type="match status" value="1"/>
</dbReference>
<reference evidence="7" key="1">
    <citation type="submission" date="2017-11" db="EMBL/GenBank/DDBJ databases">
        <title>The sensing device of the deep-sea amphipod.</title>
        <authorList>
            <person name="Kobayashi H."/>
            <person name="Nagahama T."/>
            <person name="Arai W."/>
            <person name="Sasagawa Y."/>
            <person name="Umeda M."/>
            <person name="Hayashi T."/>
            <person name="Nikaido I."/>
            <person name="Watanabe H."/>
            <person name="Oguri K."/>
            <person name="Kitazato H."/>
            <person name="Fujioka K."/>
            <person name="Kido Y."/>
            <person name="Takami H."/>
        </authorList>
    </citation>
    <scope>NUCLEOTIDE SEQUENCE</scope>
    <source>
        <tissue evidence="7">Whole body</tissue>
    </source>
</reference>
<organism evidence="7">
    <name type="scientific">Hirondellea gigas</name>
    <dbReference type="NCBI Taxonomy" id="1518452"/>
    <lineage>
        <taxon>Eukaryota</taxon>
        <taxon>Metazoa</taxon>
        <taxon>Ecdysozoa</taxon>
        <taxon>Arthropoda</taxon>
        <taxon>Crustacea</taxon>
        <taxon>Multicrustacea</taxon>
        <taxon>Malacostraca</taxon>
        <taxon>Eumalacostraca</taxon>
        <taxon>Peracarida</taxon>
        <taxon>Amphipoda</taxon>
        <taxon>Amphilochidea</taxon>
        <taxon>Lysianassida</taxon>
        <taxon>Lysianassidira</taxon>
        <taxon>Lysianassoidea</taxon>
        <taxon>Lysianassidae</taxon>
        <taxon>Hirondellea</taxon>
    </lineage>
</organism>
<comment type="similarity">
    <text evidence="4">Belongs to the protein kinase superfamily.</text>
</comment>
<dbReference type="PROSITE" id="PS50011">
    <property type="entry name" value="PROTEIN_KINASE_DOM"/>
    <property type="match status" value="1"/>
</dbReference>
<evidence type="ECO:0000256" key="4">
    <source>
        <dbReference type="RuleBase" id="RU000304"/>
    </source>
</evidence>
<keyword evidence="7" id="KW-0418">Kinase</keyword>
<dbReference type="InterPro" id="IPR008271">
    <property type="entry name" value="Ser/Thr_kinase_AS"/>
</dbReference>
<evidence type="ECO:0000313" key="7">
    <source>
        <dbReference type="EMBL" id="LAC25344.1"/>
    </source>
</evidence>
<dbReference type="AlphaFoldDB" id="A0A6A7G4F7"/>
<sequence>MGGCSSTGRTRRRFNNLFRLDERLGVGHFSTVYACTEISTGKRFAVKVMKRSLVNAVALRDEVAVLRRVGDHPNVVALHDVFDDTDGFRIVMDYCSGGDLFSRIIAEGESSEKRTSEIIFQLASALQHIHACGITHRDLKPENILLTSKDVNANIKVGDFGLSTIIQDKSGLMKTVCGTWAYCAPEVIRRVEYTLAVDIWTLGLLMFILLSGYHPFDLFGDLNEAELITKIQSCDYNFDDPIWDDVSAAAKDIISNLLQVAPEKRMSLEKLLETDWILGRGVPQAPRTKLIDRLQQFKNFRVTVLASVATAKFMKPVRAKRTQSQLDNSQIEDALSQMTSSTIPEQKDHFPVDK</sequence>
<dbReference type="SUPFAM" id="SSF56112">
    <property type="entry name" value="Protein kinase-like (PK-like)"/>
    <property type="match status" value="1"/>
</dbReference>
<dbReference type="GO" id="GO:0005524">
    <property type="term" value="F:ATP binding"/>
    <property type="evidence" value="ECO:0007669"/>
    <property type="project" value="UniProtKB-UniRule"/>
</dbReference>
<dbReference type="PROSITE" id="PS00108">
    <property type="entry name" value="PROTEIN_KINASE_ST"/>
    <property type="match status" value="1"/>
</dbReference>
<accession>A0A6A7G4F7</accession>
<feature type="binding site" evidence="3">
    <location>
        <position position="47"/>
    </location>
    <ligand>
        <name>ATP</name>
        <dbReference type="ChEBI" id="CHEBI:30616"/>
    </ligand>
</feature>
<dbReference type="GO" id="GO:0004674">
    <property type="term" value="F:protein serine/threonine kinase activity"/>
    <property type="evidence" value="ECO:0007669"/>
    <property type="project" value="UniProtKB-KW"/>
</dbReference>
<evidence type="ECO:0000256" key="3">
    <source>
        <dbReference type="PROSITE-ProRule" id="PRU10141"/>
    </source>
</evidence>